<dbReference type="STRING" id="651661.SAMN05660293_01410"/>
<name>A0A1T5CP04_9BACT</name>
<sequence length="118" mass="13464">MKKISLVVLTLYAICALQVQAQEKVIRSEYGLTIYPVKKIVNNIAVFPNPAAANISFKSTHPAVGYNVEIFDKKGRSCMKREHWDGEELDISKLQTGTYIVRFTRGREEYSRELVVQL</sequence>
<feature type="signal peptide" evidence="1">
    <location>
        <begin position="1"/>
        <end position="21"/>
    </location>
</feature>
<gene>
    <name evidence="3" type="ORF">SAMN05660293_01410</name>
</gene>
<keyword evidence="1" id="KW-0732">Signal</keyword>
<dbReference type="Proteomes" id="UP000190897">
    <property type="component" value="Unassembled WGS sequence"/>
</dbReference>
<dbReference type="EMBL" id="FUZA01000001">
    <property type="protein sequence ID" value="SKB61071.1"/>
    <property type="molecule type" value="Genomic_DNA"/>
</dbReference>
<evidence type="ECO:0000313" key="3">
    <source>
        <dbReference type="EMBL" id="SKB61071.1"/>
    </source>
</evidence>
<keyword evidence="4" id="KW-1185">Reference proteome</keyword>
<dbReference type="Pfam" id="PF18962">
    <property type="entry name" value="Por_Secre_tail"/>
    <property type="match status" value="1"/>
</dbReference>
<protein>
    <submittedName>
        <fullName evidence="3">Por secretion system C-terminal sorting domain-containing protein</fullName>
    </submittedName>
</protein>
<accession>A0A1T5CP04</accession>
<reference evidence="4" key="1">
    <citation type="submission" date="2017-02" db="EMBL/GenBank/DDBJ databases">
        <authorList>
            <person name="Varghese N."/>
            <person name="Submissions S."/>
        </authorList>
    </citation>
    <scope>NUCLEOTIDE SEQUENCE [LARGE SCALE GENOMIC DNA]</scope>
    <source>
        <strain evidence="4">DSM 22270</strain>
    </source>
</reference>
<dbReference type="AlphaFoldDB" id="A0A1T5CP04"/>
<proteinExistence type="predicted"/>
<evidence type="ECO:0000256" key="1">
    <source>
        <dbReference type="SAM" id="SignalP"/>
    </source>
</evidence>
<evidence type="ECO:0000259" key="2">
    <source>
        <dbReference type="Pfam" id="PF18962"/>
    </source>
</evidence>
<feature type="chain" id="PRO_5012888430" evidence="1">
    <location>
        <begin position="22"/>
        <end position="118"/>
    </location>
</feature>
<dbReference type="RefSeq" id="WP_082213877.1">
    <property type="nucleotide sequence ID" value="NZ_FUZA01000001.1"/>
</dbReference>
<organism evidence="3 4">
    <name type="scientific">Dyadobacter psychrophilus</name>
    <dbReference type="NCBI Taxonomy" id="651661"/>
    <lineage>
        <taxon>Bacteria</taxon>
        <taxon>Pseudomonadati</taxon>
        <taxon>Bacteroidota</taxon>
        <taxon>Cytophagia</taxon>
        <taxon>Cytophagales</taxon>
        <taxon>Spirosomataceae</taxon>
        <taxon>Dyadobacter</taxon>
    </lineage>
</organism>
<dbReference type="InterPro" id="IPR026444">
    <property type="entry name" value="Secre_tail"/>
</dbReference>
<dbReference type="NCBIfam" id="TIGR04183">
    <property type="entry name" value="Por_Secre_tail"/>
    <property type="match status" value="1"/>
</dbReference>
<dbReference type="OrthoDB" id="9802522at2"/>
<feature type="domain" description="Secretion system C-terminal sorting" evidence="2">
    <location>
        <begin position="46"/>
        <end position="116"/>
    </location>
</feature>
<evidence type="ECO:0000313" key="4">
    <source>
        <dbReference type="Proteomes" id="UP000190897"/>
    </source>
</evidence>